<gene>
    <name evidence="2" type="ORF">ASPVEDRAFT_39454</name>
</gene>
<accession>A0A1L9PEW4</accession>
<dbReference type="Proteomes" id="UP000184073">
    <property type="component" value="Unassembled WGS sequence"/>
</dbReference>
<dbReference type="EMBL" id="KV878127">
    <property type="protein sequence ID" value="OJJ00071.1"/>
    <property type="molecule type" value="Genomic_DNA"/>
</dbReference>
<evidence type="ECO:0000313" key="3">
    <source>
        <dbReference type="Proteomes" id="UP000184073"/>
    </source>
</evidence>
<evidence type="ECO:0000256" key="1">
    <source>
        <dbReference type="ARBA" id="ARBA00007865"/>
    </source>
</evidence>
<sequence length="328" mass="37013">MSFNANTYPSFDLLPVDKNGPHGNAWGLWGPDDNLGTLNLLTDEVIQKSAAENIRTGTTVSLNWSMTAASNPKFARKLLDLRLINKAPLKHAHDDEWAFNSQCSSQWDGFRHYAYQKEGLYYMGRTAEDFAASDAPNGIQHVSRKGIAGRAILIDWYSWALSQNMSVDAMSAHEIPFSELLATLAYQKIDPSTFRRGDILVIRTGYLAQYAEMPAYKREHLNGLYKTRKPENIGLKPSEELLRFLWDTQIAAICGDSRSLEVWPCTEEKWHMHEWLLAGWGMPIGELFDLEELVGACRRLERYTFFLSSSPMNVPGAVASPPNALAFF</sequence>
<dbReference type="Pfam" id="PF04199">
    <property type="entry name" value="Cyclase"/>
    <property type="match status" value="1"/>
</dbReference>
<dbReference type="GeneID" id="63727438"/>
<name>A0A1L9PEW4_ASPVE</name>
<protein>
    <recommendedName>
        <fullName evidence="4">Cyclase</fullName>
    </recommendedName>
</protein>
<evidence type="ECO:0000313" key="2">
    <source>
        <dbReference type="EMBL" id="OJJ00071.1"/>
    </source>
</evidence>
<dbReference type="InterPro" id="IPR037175">
    <property type="entry name" value="KFase_sf"/>
</dbReference>
<organism evidence="2 3">
    <name type="scientific">Aspergillus versicolor CBS 583.65</name>
    <dbReference type="NCBI Taxonomy" id="1036611"/>
    <lineage>
        <taxon>Eukaryota</taxon>
        <taxon>Fungi</taxon>
        <taxon>Dikarya</taxon>
        <taxon>Ascomycota</taxon>
        <taxon>Pezizomycotina</taxon>
        <taxon>Eurotiomycetes</taxon>
        <taxon>Eurotiomycetidae</taxon>
        <taxon>Eurotiales</taxon>
        <taxon>Aspergillaceae</taxon>
        <taxon>Aspergillus</taxon>
        <taxon>Aspergillus subgen. Nidulantes</taxon>
    </lineage>
</organism>
<dbReference type="GO" id="GO:0004061">
    <property type="term" value="F:arylformamidase activity"/>
    <property type="evidence" value="ECO:0007669"/>
    <property type="project" value="InterPro"/>
</dbReference>
<dbReference type="OrthoDB" id="5396at2759"/>
<dbReference type="VEuPathDB" id="FungiDB:ASPVEDRAFT_39454"/>
<proteinExistence type="inferred from homology"/>
<evidence type="ECO:0008006" key="4">
    <source>
        <dbReference type="Google" id="ProtNLM"/>
    </source>
</evidence>
<dbReference type="AlphaFoldDB" id="A0A1L9PEW4"/>
<dbReference type="GO" id="GO:0019441">
    <property type="term" value="P:L-tryptophan catabolic process to kynurenine"/>
    <property type="evidence" value="ECO:0007669"/>
    <property type="project" value="InterPro"/>
</dbReference>
<keyword evidence="3" id="KW-1185">Reference proteome</keyword>
<comment type="similarity">
    <text evidence="1">Belongs to the Cyclase 1 superfamily.</text>
</comment>
<reference evidence="3" key="1">
    <citation type="journal article" date="2017" name="Genome Biol.">
        <title>Comparative genomics reveals high biological diversity and specific adaptations in the industrially and medically important fungal genus Aspergillus.</title>
        <authorList>
            <person name="de Vries R.P."/>
            <person name="Riley R."/>
            <person name="Wiebenga A."/>
            <person name="Aguilar-Osorio G."/>
            <person name="Amillis S."/>
            <person name="Uchima C.A."/>
            <person name="Anderluh G."/>
            <person name="Asadollahi M."/>
            <person name="Askin M."/>
            <person name="Barry K."/>
            <person name="Battaglia E."/>
            <person name="Bayram O."/>
            <person name="Benocci T."/>
            <person name="Braus-Stromeyer S.A."/>
            <person name="Caldana C."/>
            <person name="Canovas D."/>
            <person name="Cerqueira G.C."/>
            <person name="Chen F."/>
            <person name="Chen W."/>
            <person name="Choi C."/>
            <person name="Clum A."/>
            <person name="Dos Santos R.A."/>
            <person name="Damasio A.R."/>
            <person name="Diallinas G."/>
            <person name="Emri T."/>
            <person name="Fekete E."/>
            <person name="Flipphi M."/>
            <person name="Freyberg S."/>
            <person name="Gallo A."/>
            <person name="Gournas C."/>
            <person name="Habgood R."/>
            <person name="Hainaut M."/>
            <person name="Harispe M.L."/>
            <person name="Henrissat B."/>
            <person name="Hilden K.S."/>
            <person name="Hope R."/>
            <person name="Hossain A."/>
            <person name="Karabika E."/>
            <person name="Karaffa L."/>
            <person name="Karanyi Z."/>
            <person name="Krasevec N."/>
            <person name="Kuo A."/>
            <person name="Kusch H."/>
            <person name="LaButti K."/>
            <person name="Lagendijk E.L."/>
            <person name="Lapidus A."/>
            <person name="Levasseur A."/>
            <person name="Lindquist E."/>
            <person name="Lipzen A."/>
            <person name="Logrieco A.F."/>
            <person name="MacCabe A."/>
            <person name="Maekelae M.R."/>
            <person name="Malavazi I."/>
            <person name="Melin P."/>
            <person name="Meyer V."/>
            <person name="Mielnichuk N."/>
            <person name="Miskei M."/>
            <person name="Molnar A.P."/>
            <person name="Mule G."/>
            <person name="Ngan C.Y."/>
            <person name="Orejas M."/>
            <person name="Orosz E."/>
            <person name="Ouedraogo J.P."/>
            <person name="Overkamp K.M."/>
            <person name="Park H.-S."/>
            <person name="Perrone G."/>
            <person name="Piumi F."/>
            <person name="Punt P.J."/>
            <person name="Ram A.F."/>
            <person name="Ramon A."/>
            <person name="Rauscher S."/>
            <person name="Record E."/>
            <person name="Riano-Pachon D.M."/>
            <person name="Robert V."/>
            <person name="Roehrig J."/>
            <person name="Ruller R."/>
            <person name="Salamov A."/>
            <person name="Salih N.S."/>
            <person name="Samson R.A."/>
            <person name="Sandor E."/>
            <person name="Sanguinetti M."/>
            <person name="Schuetze T."/>
            <person name="Sepcic K."/>
            <person name="Shelest E."/>
            <person name="Sherlock G."/>
            <person name="Sophianopoulou V."/>
            <person name="Squina F.M."/>
            <person name="Sun H."/>
            <person name="Susca A."/>
            <person name="Todd R.B."/>
            <person name="Tsang A."/>
            <person name="Unkles S.E."/>
            <person name="van de Wiele N."/>
            <person name="van Rossen-Uffink D."/>
            <person name="Oliveira J.V."/>
            <person name="Vesth T.C."/>
            <person name="Visser J."/>
            <person name="Yu J.-H."/>
            <person name="Zhou M."/>
            <person name="Andersen M.R."/>
            <person name="Archer D.B."/>
            <person name="Baker S.E."/>
            <person name="Benoit I."/>
            <person name="Brakhage A.A."/>
            <person name="Braus G.H."/>
            <person name="Fischer R."/>
            <person name="Frisvad J.C."/>
            <person name="Goldman G.H."/>
            <person name="Houbraken J."/>
            <person name="Oakley B."/>
            <person name="Pocsi I."/>
            <person name="Scazzocchio C."/>
            <person name="Seiboth B."/>
            <person name="vanKuyk P.A."/>
            <person name="Wortman J."/>
            <person name="Dyer P.S."/>
            <person name="Grigoriev I.V."/>
        </authorList>
    </citation>
    <scope>NUCLEOTIDE SEQUENCE [LARGE SCALE GENOMIC DNA]</scope>
    <source>
        <strain evidence="3">CBS 583.65</strain>
    </source>
</reference>
<dbReference type="SUPFAM" id="SSF102198">
    <property type="entry name" value="Putative cyclase"/>
    <property type="match status" value="1"/>
</dbReference>
<dbReference type="Gene3D" id="3.50.30.50">
    <property type="entry name" value="Putative cyclase"/>
    <property type="match status" value="1"/>
</dbReference>
<dbReference type="InterPro" id="IPR007325">
    <property type="entry name" value="KFase/CYL"/>
</dbReference>
<dbReference type="PANTHER" id="PTHR34861">
    <property type="match status" value="1"/>
</dbReference>
<dbReference type="PANTHER" id="PTHR34861:SF11">
    <property type="entry name" value="CYCLASE"/>
    <property type="match status" value="1"/>
</dbReference>
<dbReference type="RefSeq" id="XP_040665833.1">
    <property type="nucleotide sequence ID" value="XM_040811927.1"/>
</dbReference>